<feature type="domain" description="Flagellar basal body rod protein N-terminal" evidence="5">
    <location>
        <begin position="17"/>
        <end position="35"/>
    </location>
</feature>
<proteinExistence type="inferred from homology"/>
<comment type="subcellular location">
    <subcellularLocation>
        <location evidence="1 4">Bacterial flagellum basal body</location>
    </subcellularLocation>
</comment>
<dbReference type="InterPro" id="IPR019776">
    <property type="entry name" value="Flagellar_basal_body_rod_CS"/>
</dbReference>
<dbReference type="NCBIfam" id="TIGR03506">
    <property type="entry name" value="FlgEFG_subfam"/>
    <property type="match status" value="1"/>
</dbReference>
<dbReference type="GO" id="GO:0030694">
    <property type="term" value="C:bacterial-type flagellum basal body, rod"/>
    <property type="evidence" value="ECO:0007669"/>
    <property type="project" value="InterPro"/>
</dbReference>
<dbReference type="PROSITE" id="PS00588">
    <property type="entry name" value="FLAGELLA_BB_ROD"/>
    <property type="match status" value="1"/>
</dbReference>
<dbReference type="InterPro" id="IPR001444">
    <property type="entry name" value="Flag_bb_rod_N"/>
</dbReference>
<keyword evidence="8" id="KW-0966">Cell projection</keyword>
<dbReference type="InterPro" id="IPR037925">
    <property type="entry name" value="FlgE/F/G-like"/>
</dbReference>
<comment type="caution">
    <text evidence="8">The sequence shown here is derived from an EMBL/GenBank/DDBJ whole genome shotgun (WGS) entry which is preliminary data.</text>
</comment>
<dbReference type="InterPro" id="IPR053967">
    <property type="entry name" value="LlgE_F_G-like_D1"/>
</dbReference>
<feature type="domain" description="Flagellar basal-body/hook protein C-terminal" evidence="6">
    <location>
        <begin position="194"/>
        <end position="238"/>
    </location>
</feature>
<dbReference type="Pfam" id="PF22692">
    <property type="entry name" value="LlgE_F_G_D1"/>
    <property type="match status" value="1"/>
</dbReference>
<dbReference type="EMBL" id="JAAYEE010000156">
    <property type="protein sequence ID" value="NLW35647.1"/>
    <property type="molecule type" value="Genomic_DNA"/>
</dbReference>
<keyword evidence="8" id="KW-0969">Cilium</keyword>
<organism evidence="8 9">
    <name type="scientific">Syntrophorhabdus aromaticivorans</name>
    <dbReference type="NCBI Taxonomy" id="328301"/>
    <lineage>
        <taxon>Bacteria</taxon>
        <taxon>Pseudomonadati</taxon>
        <taxon>Thermodesulfobacteriota</taxon>
        <taxon>Syntrophorhabdia</taxon>
        <taxon>Syntrophorhabdales</taxon>
        <taxon>Syntrophorhabdaceae</taxon>
        <taxon>Syntrophorhabdus</taxon>
    </lineage>
</organism>
<reference evidence="8" key="1">
    <citation type="journal article" date="2020" name="Biotechnol. Biofuels">
        <title>New insights from the biogas microbiome by comprehensive genome-resolved metagenomics of nearly 1600 species originating from multiple anaerobic digesters.</title>
        <authorList>
            <person name="Campanaro S."/>
            <person name="Treu L."/>
            <person name="Rodriguez-R L.M."/>
            <person name="Kovalovszki A."/>
            <person name="Ziels R.M."/>
            <person name="Maus I."/>
            <person name="Zhu X."/>
            <person name="Kougias P.G."/>
            <person name="Basile A."/>
            <person name="Luo G."/>
            <person name="Schluter A."/>
            <person name="Konstantinidis K.T."/>
            <person name="Angelidaki I."/>
        </authorList>
    </citation>
    <scope>NUCLEOTIDE SEQUENCE</scope>
    <source>
        <strain evidence="8">AS06rmzACSIP_7</strain>
    </source>
</reference>
<keyword evidence="8" id="KW-0282">Flagellum</keyword>
<dbReference type="Proteomes" id="UP000777265">
    <property type="component" value="Unassembled WGS sequence"/>
</dbReference>
<dbReference type="Pfam" id="PF00460">
    <property type="entry name" value="Flg_bb_rod"/>
    <property type="match status" value="1"/>
</dbReference>
<evidence type="ECO:0000256" key="1">
    <source>
        <dbReference type="ARBA" id="ARBA00004117"/>
    </source>
</evidence>
<evidence type="ECO:0000256" key="2">
    <source>
        <dbReference type="ARBA" id="ARBA00009677"/>
    </source>
</evidence>
<evidence type="ECO:0000256" key="4">
    <source>
        <dbReference type="RuleBase" id="RU362116"/>
    </source>
</evidence>
<dbReference type="NCBIfam" id="TIGR02490">
    <property type="entry name" value="flgF"/>
    <property type="match status" value="1"/>
</dbReference>
<keyword evidence="3 4" id="KW-0975">Bacterial flagellum</keyword>
<dbReference type="PANTHER" id="PTHR30435">
    <property type="entry name" value="FLAGELLAR PROTEIN"/>
    <property type="match status" value="1"/>
</dbReference>
<gene>
    <name evidence="8" type="primary">flgF</name>
    <name evidence="8" type="ORF">GXY80_09240</name>
</gene>
<dbReference type="PANTHER" id="PTHR30435:SF19">
    <property type="entry name" value="FLAGELLAR BASAL-BODY ROD PROTEIN FLGG"/>
    <property type="match status" value="1"/>
</dbReference>
<dbReference type="InterPro" id="IPR010930">
    <property type="entry name" value="Flg_bb/hook_C_dom"/>
</dbReference>
<dbReference type="SUPFAM" id="SSF117143">
    <property type="entry name" value="Flagellar hook protein flgE"/>
    <property type="match status" value="1"/>
</dbReference>
<evidence type="ECO:0000313" key="8">
    <source>
        <dbReference type="EMBL" id="NLW35647.1"/>
    </source>
</evidence>
<sequence>MLNGIFSTFSGKYVNGRRLEIISNNIANVSTPGFKALRPVFTSVTGEESAQKLENTFAGIYDAYSNFTVAPPIETGGNLDFAIEGDGFFVVSTKDGPMYTRNGKFTLDPEGKLVTSEGNPVLGKGGEITITGEDNSKEISVESDGSIYVGKVFVDVLRVVDFKDKKDIRNYGKNLFVNTNERNEEIIPENLSIRQGYYEGSNVDIMREMVELMYAVRAYEAYTKADKSLDDILGKLINVGK</sequence>
<reference evidence="8" key="2">
    <citation type="submission" date="2020-01" db="EMBL/GenBank/DDBJ databases">
        <authorList>
            <person name="Campanaro S."/>
        </authorList>
    </citation>
    <scope>NUCLEOTIDE SEQUENCE</scope>
    <source>
        <strain evidence="8">AS06rmzACSIP_7</strain>
    </source>
</reference>
<evidence type="ECO:0000313" key="9">
    <source>
        <dbReference type="Proteomes" id="UP000777265"/>
    </source>
</evidence>
<dbReference type="GO" id="GO:0071978">
    <property type="term" value="P:bacterial-type flagellum-dependent swarming motility"/>
    <property type="evidence" value="ECO:0007669"/>
    <property type="project" value="TreeGrafter"/>
</dbReference>
<evidence type="ECO:0000259" key="5">
    <source>
        <dbReference type="Pfam" id="PF00460"/>
    </source>
</evidence>
<evidence type="ECO:0000256" key="3">
    <source>
        <dbReference type="ARBA" id="ARBA00023143"/>
    </source>
</evidence>
<dbReference type="Pfam" id="PF06429">
    <property type="entry name" value="Flg_bbr_C"/>
    <property type="match status" value="1"/>
</dbReference>
<accession>A0A971M593</accession>
<evidence type="ECO:0000259" key="7">
    <source>
        <dbReference type="Pfam" id="PF22692"/>
    </source>
</evidence>
<dbReference type="InterPro" id="IPR020013">
    <property type="entry name" value="Flagellar_FlgE/F/G"/>
</dbReference>
<comment type="similarity">
    <text evidence="2 4">Belongs to the flagella basal body rod proteins family.</text>
</comment>
<feature type="domain" description="Flagellar hook protein FlgE/F/G-like D1" evidence="7">
    <location>
        <begin position="82"/>
        <end position="149"/>
    </location>
</feature>
<name>A0A971M593_9BACT</name>
<evidence type="ECO:0000259" key="6">
    <source>
        <dbReference type="Pfam" id="PF06429"/>
    </source>
</evidence>
<protein>
    <submittedName>
        <fullName evidence="8">Flagellar basal-body rod protein FlgF</fullName>
    </submittedName>
</protein>
<dbReference type="AlphaFoldDB" id="A0A971M593"/>
<dbReference type="InterPro" id="IPR012836">
    <property type="entry name" value="FlgF"/>
</dbReference>